<evidence type="ECO:0000313" key="1">
    <source>
        <dbReference type="EMBL" id="ABG26357.1"/>
    </source>
</evidence>
<feature type="non-terminal residue" evidence="1">
    <location>
        <position position="35"/>
    </location>
</feature>
<organism evidence="1">
    <name type="scientific">BK polyomavirus</name>
    <name type="common">BKPyV</name>
    <name type="synonym">Human polyomavirus 1</name>
    <dbReference type="NCBI Taxonomy" id="1891762"/>
    <lineage>
        <taxon>Viruses</taxon>
        <taxon>Monodnaviria</taxon>
        <taxon>Shotokuvirae</taxon>
        <taxon>Cossaviricota</taxon>
        <taxon>Papovaviricetes</taxon>
        <taxon>Sepolyvirales</taxon>
        <taxon>Polyomaviridae</taxon>
        <taxon>Betapolyomavirus</taxon>
    </lineage>
</organism>
<reference evidence="1" key="1">
    <citation type="submission" date="2006-05" db="EMBL/GenBank/DDBJ databases">
        <title>A Novel Method for the Detection of Human Derived Fecal Pollution in Environmental Waters Using a PCR Based Human Polyomavirus Assay.</title>
        <authorList>
            <person name="McQuaig S.M."/>
            <person name="Scott T.M."/>
            <person name="Farrah S.R."/>
            <person name="Harwood V.J."/>
            <person name="Lukasik J.O."/>
        </authorList>
    </citation>
    <scope>NUCLEOTIDE SEQUENCE</scope>
    <source>
        <strain evidence="1">SMM-1</strain>
    </source>
</reference>
<protein>
    <submittedName>
        <fullName evidence="1">Large T antigen</fullName>
    </submittedName>
</protein>
<dbReference type="EMBL" id="DQ768800">
    <property type="protein sequence ID" value="ABG26357.1"/>
    <property type="molecule type" value="Genomic_DNA"/>
</dbReference>
<sequence>TYGTEHLPSWWSSFNEKWDEDFFCPEDMFANDEEA</sequence>
<feature type="non-terminal residue" evidence="1">
    <location>
        <position position="1"/>
    </location>
</feature>
<accession>Q14V42</accession>
<proteinExistence type="predicted"/>
<organismHost>
    <name type="scientific">Homo sapiens</name>
    <name type="common">Human</name>
    <dbReference type="NCBI Taxonomy" id="9606"/>
</organismHost>
<name>Q14V42_POVBK</name>